<dbReference type="GeneID" id="5855312"/>
<dbReference type="GO" id="GO:0005096">
    <property type="term" value="F:GTPase activator activity"/>
    <property type="evidence" value="ECO:0007669"/>
    <property type="project" value="TreeGrafter"/>
</dbReference>
<feature type="compositionally biased region" description="Polar residues" evidence="1">
    <location>
        <begin position="739"/>
        <end position="760"/>
    </location>
</feature>
<dbReference type="Pfam" id="PF00566">
    <property type="entry name" value="RabGAP-TBC"/>
    <property type="match status" value="1"/>
</dbReference>
<feature type="region of interest" description="Disordered" evidence="1">
    <location>
        <begin position="737"/>
        <end position="760"/>
    </location>
</feature>
<proteinExistence type="predicted"/>
<dbReference type="EMBL" id="AAYY01000006">
    <property type="protein sequence ID" value="EDP43791.1"/>
    <property type="molecule type" value="Genomic_DNA"/>
</dbReference>
<evidence type="ECO:0000259" key="2">
    <source>
        <dbReference type="PROSITE" id="PS50086"/>
    </source>
</evidence>
<dbReference type="OMA" id="ARENTRH"/>
<organism evidence="3 4">
    <name type="scientific">Malassezia globosa (strain ATCC MYA-4612 / CBS 7966)</name>
    <name type="common">Dandruff-associated fungus</name>
    <dbReference type="NCBI Taxonomy" id="425265"/>
    <lineage>
        <taxon>Eukaryota</taxon>
        <taxon>Fungi</taxon>
        <taxon>Dikarya</taxon>
        <taxon>Basidiomycota</taxon>
        <taxon>Ustilaginomycotina</taxon>
        <taxon>Malasseziomycetes</taxon>
        <taxon>Malasseziales</taxon>
        <taxon>Malasseziaceae</taxon>
        <taxon>Malassezia</taxon>
    </lineage>
</organism>
<dbReference type="RefSeq" id="XP_001731005.1">
    <property type="nucleotide sequence ID" value="XM_001730953.1"/>
</dbReference>
<feature type="compositionally biased region" description="Polar residues" evidence="1">
    <location>
        <begin position="417"/>
        <end position="428"/>
    </location>
</feature>
<feature type="region of interest" description="Disordered" evidence="1">
    <location>
        <begin position="409"/>
        <end position="448"/>
    </location>
</feature>
<feature type="region of interest" description="Disordered" evidence="1">
    <location>
        <begin position="596"/>
        <end position="618"/>
    </location>
</feature>
<evidence type="ECO:0000256" key="1">
    <source>
        <dbReference type="SAM" id="MobiDB-lite"/>
    </source>
</evidence>
<dbReference type="OrthoDB" id="29853at2759"/>
<dbReference type="InterPro" id="IPR000195">
    <property type="entry name" value="Rab-GAP-TBC_dom"/>
</dbReference>
<dbReference type="Gene3D" id="1.10.8.270">
    <property type="entry name" value="putative rabgap domain of human tbc1 domain family member 14 like domains"/>
    <property type="match status" value="1"/>
</dbReference>
<feature type="region of interest" description="Disordered" evidence="1">
    <location>
        <begin position="542"/>
        <end position="577"/>
    </location>
</feature>
<dbReference type="STRING" id="425265.A8Q0A5"/>
<dbReference type="Proteomes" id="UP000008837">
    <property type="component" value="Unassembled WGS sequence"/>
</dbReference>
<feature type="compositionally biased region" description="Low complexity" evidence="1">
    <location>
        <begin position="463"/>
        <end position="472"/>
    </location>
</feature>
<dbReference type="SMART" id="SM00164">
    <property type="entry name" value="TBC"/>
    <property type="match status" value="1"/>
</dbReference>
<feature type="domain" description="Rab-GAP TBC" evidence="2">
    <location>
        <begin position="1"/>
        <end position="285"/>
    </location>
</feature>
<dbReference type="GO" id="GO:0006886">
    <property type="term" value="P:intracellular protein transport"/>
    <property type="evidence" value="ECO:0007669"/>
    <property type="project" value="TreeGrafter"/>
</dbReference>
<dbReference type="PANTHER" id="PTHR22957:SF27">
    <property type="entry name" value="TBC1 DOMAIN FAMILY MEMBER 13"/>
    <property type="match status" value="1"/>
</dbReference>
<evidence type="ECO:0000313" key="4">
    <source>
        <dbReference type="Proteomes" id="UP000008837"/>
    </source>
</evidence>
<dbReference type="Gene3D" id="1.10.472.80">
    <property type="entry name" value="Ypt/Rab-GAP domain of gyp1p, domain 3"/>
    <property type="match status" value="1"/>
</dbReference>
<gene>
    <name evidence="3" type="ORF">MGL_2004</name>
</gene>
<comment type="caution">
    <text evidence="3">The sequence shown here is derived from an EMBL/GenBank/DDBJ whole genome shotgun (WGS) entry which is preliminary data.</text>
</comment>
<feature type="region of interest" description="Disordered" evidence="1">
    <location>
        <begin position="456"/>
        <end position="475"/>
    </location>
</feature>
<dbReference type="InterPro" id="IPR035969">
    <property type="entry name" value="Rab-GAP_TBC_sf"/>
</dbReference>
<dbReference type="InParanoid" id="A8Q0A5"/>
<evidence type="ECO:0000313" key="3">
    <source>
        <dbReference type="EMBL" id="EDP43791.1"/>
    </source>
</evidence>
<sequence>MRRNDYLRFLSDFSQSTTSGESASTDRLLTQVYSDLMRCLDKHSEFLMRQTEAWSMYTMDNGDIHHRHQLLRRLDQINREYHDASSDRFTLYRDSASVPVIVTYRDRQWHSMLRILFVYAMLNPTTGYMQGMHEILLVLMRVFCAARDFPTKSIQPWEAKVLGLGNTNDTEADVFWCFSSLMGMFRKVFEYEQNNVSTLDQMRQVMVLTTMQSPEHWSGNGMSHCLRFLSARLRAEDPQLWLFLHANSLDPQLPYYSFRWIACLLAADLPSDVVANLWDVLLSETDESSNFDSNPHVEMLVHMCCAMLLIVRDQLLELRNLSGSDKDASPKLAVHRKNSHDVFYSCMQLLQSYPIQNARPIISLAFQMRQQTGARMLSERMNLNPRPRTRSDTHPRVNIQERLAATVQRSLHAPSHRSVSLDSKISPPTATPALMSRPEPVSTFSEQDEQPLITASPLEGSFSSSTSTQQAADPRSLLRRYTDAIQDSNAAASMSKAGTNIAAKALAWSSRAAQPSVSAAAVATKTEKTQERRKVQEFAITSTKTHDVATNAWQDPQDRNDGPPELPIPTVVDSPNDRDTYRRAVGMVETPTAFVGSTSGVRNHQTTPIATYSSPTMDEDLSTSFSLPSVETASRLSEHVPLSLGPAAAPLASLDKDDALPQIRRSGGLIRSSAGLSLSHHASTLSTHSKHSLDMDQQSFGARRISSTHRLPSMAISQAHSPTANVTITAPDTFGAMLSPNNTRTSSPFNLAPSAPTSENLDSLLAEMRTNEWVKDT</sequence>
<name>A8Q0A5_MALGO</name>
<dbReference type="SUPFAM" id="SSF47923">
    <property type="entry name" value="Ypt/Rab-GAP domain of gyp1p"/>
    <property type="match status" value="2"/>
</dbReference>
<dbReference type="PROSITE" id="PS50086">
    <property type="entry name" value="TBC_RABGAP"/>
    <property type="match status" value="1"/>
</dbReference>
<reference evidence="3 4" key="1">
    <citation type="journal article" date="2007" name="Proc. Natl. Acad. Sci. U.S.A.">
        <title>Dandruff-associated Malassezia genomes reveal convergent and divergent virulence traits shared with plant and human fungal pathogens.</title>
        <authorList>
            <person name="Xu J."/>
            <person name="Saunders C.W."/>
            <person name="Hu P."/>
            <person name="Grant R.A."/>
            <person name="Boekhout T."/>
            <person name="Kuramae E.E."/>
            <person name="Kronstad J.W."/>
            <person name="Deangelis Y.M."/>
            <person name="Reeder N.L."/>
            <person name="Johnstone K.R."/>
            <person name="Leland M."/>
            <person name="Fieno A.M."/>
            <person name="Begley W.M."/>
            <person name="Sun Y."/>
            <person name="Lacey M.P."/>
            <person name="Chaudhary T."/>
            <person name="Keough T."/>
            <person name="Chu L."/>
            <person name="Sears R."/>
            <person name="Yuan B."/>
            <person name="Dawson T.L.Jr."/>
        </authorList>
    </citation>
    <scope>NUCLEOTIDE SEQUENCE [LARGE SCALE GENOMIC DNA]</scope>
    <source>
        <strain evidence="4">ATCC MYA-4612 / CBS 7966</strain>
    </source>
</reference>
<dbReference type="PANTHER" id="PTHR22957">
    <property type="entry name" value="TBC1 DOMAIN FAMILY MEMBER GTPASE-ACTIVATING PROTEIN"/>
    <property type="match status" value="1"/>
</dbReference>
<dbReference type="VEuPathDB" id="FungiDB:MGL_2004"/>
<dbReference type="KEGG" id="mgl:MGL_2004"/>
<keyword evidence="4" id="KW-1185">Reference proteome</keyword>
<protein>
    <recommendedName>
        <fullName evidence="2">Rab-GAP TBC domain-containing protein</fullName>
    </recommendedName>
</protein>
<dbReference type="AlphaFoldDB" id="A8Q0A5"/>
<accession>A8Q0A5</accession>